<sequence length="481" mass="52351">MVAYGEVHFAETGTDGRHAGRWSGLAPWVVDVVRPDSAVQSAGNAQIELNSIFNKLMEIARTWNGFKEYYHGTDAATVHANMDNMVGRISAITEAGDLFLAAAEGYVGSMNSGLHEIKEAEDEWAAGFVERLRAYKSDRDTLHEEDEFKPKYDGRTKEQVGSDLTTEETDHQPPAEQMPLTINQARFDFREALKAINLEDLSDLRFETRDESVVAVETPEDLKFQIMNSAMFSQLGLTEEQAQELAEQIMEDGTWDDHADFVDDQGRAWVMTPEGNMVRVGSQLDPEMGQTVLETVAEDSNLAPRLDRVKLPGMSESVGTALETAGIPLGEGAGTVGDHLAKEGIKHNFHVPGVMGAIGLNAAVGLASAGISSQQYKQDQAGQYFMLSGSDLQERTERVRHREFAIYGMSTLASKGLSVVTAAPTGGASLIVGVVIDEVTGEIIGWVVETIDDRATTASVHEINESTDADLVANSEPERDL</sequence>
<dbReference type="EMBL" id="BMLQ01000004">
    <property type="protein sequence ID" value="GGO45311.1"/>
    <property type="molecule type" value="Genomic_DNA"/>
</dbReference>
<evidence type="ECO:0000256" key="1">
    <source>
        <dbReference type="SAM" id="MobiDB-lite"/>
    </source>
</evidence>
<feature type="compositionally biased region" description="Basic and acidic residues" evidence="1">
    <location>
        <begin position="144"/>
        <end position="160"/>
    </location>
</feature>
<dbReference type="RefSeq" id="WP_188805796.1">
    <property type="nucleotide sequence ID" value="NZ_BAAAOU010000005.1"/>
</dbReference>
<feature type="region of interest" description="Disordered" evidence="1">
    <location>
        <begin position="144"/>
        <end position="174"/>
    </location>
</feature>
<reference evidence="3" key="1">
    <citation type="journal article" date="2019" name="Int. J. Syst. Evol. Microbiol.">
        <title>The Global Catalogue of Microorganisms (GCM) 10K type strain sequencing project: providing services to taxonomists for standard genome sequencing and annotation.</title>
        <authorList>
            <consortium name="The Broad Institute Genomics Platform"/>
            <consortium name="The Broad Institute Genome Sequencing Center for Infectious Disease"/>
            <person name="Wu L."/>
            <person name="Ma J."/>
        </authorList>
    </citation>
    <scope>NUCLEOTIDE SEQUENCE [LARGE SCALE GENOMIC DNA]</scope>
    <source>
        <strain evidence="3">CGMCC 1.7064</strain>
    </source>
</reference>
<protein>
    <recommendedName>
        <fullName evidence="4">WXG100 family type VII secretion target</fullName>
    </recommendedName>
</protein>
<organism evidence="2 3">
    <name type="scientific">Citricoccus zhacaiensis</name>
    <dbReference type="NCBI Taxonomy" id="489142"/>
    <lineage>
        <taxon>Bacteria</taxon>
        <taxon>Bacillati</taxon>
        <taxon>Actinomycetota</taxon>
        <taxon>Actinomycetes</taxon>
        <taxon>Micrococcales</taxon>
        <taxon>Micrococcaceae</taxon>
        <taxon>Citricoccus</taxon>
    </lineage>
</organism>
<proteinExistence type="predicted"/>
<evidence type="ECO:0000313" key="3">
    <source>
        <dbReference type="Proteomes" id="UP000642509"/>
    </source>
</evidence>
<evidence type="ECO:0008006" key="4">
    <source>
        <dbReference type="Google" id="ProtNLM"/>
    </source>
</evidence>
<keyword evidence="3" id="KW-1185">Reference proteome</keyword>
<evidence type="ECO:0000313" key="2">
    <source>
        <dbReference type="EMBL" id="GGO45311.1"/>
    </source>
</evidence>
<name>A0ABQ2M0C7_9MICC</name>
<comment type="caution">
    <text evidence="2">The sequence shown here is derived from an EMBL/GenBank/DDBJ whole genome shotgun (WGS) entry which is preliminary data.</text>
</comment>
<accession>A0ABQ2M0C7</accession>
<gene>
    <name evidence="2" type="ORF">GCM10010977_17770</name>
</gene>
<dbReference type="Proteomes" id="UP000642509">
    <property type="component" value="Unassembled WGS sequence"/>
</dbReference>